<protein>
    <submittedName>
        <fullName evidence="7">Uncharacterized protein</fullName>
    </submittedName>
</protein>
<evidence type="ECO:0000256" key="5">
    <source>
        <dbReference type="ARBA" id="ARBA00022989"/>
    </source>
</evidence>
<reference evidence="7 8" key="1">
    <citation type="submission" date="2013-12" db="EMBL/GenBank/DDBJ databases">
        <title>Comparative genomics of Petrotoga isolates.</title>
        <authorList>
            <person name="Nesbo C.L."/>
            <person name="Charchuk R."/>
            <person name="Chow K."/>
        </authorList>
    </citation>
    <scope>NUCLEOTIDE SEQUENCE [LARGE SCALE GENOMIC DNA]</scope>
    <source>
        <strain evidence="7 8">DSM 13574</strain>
    </source>
</reference>
<dbReference type="InterPro" id="IPR006043">
    <property type="entry name" value="NCS2"/>
</dbReference>
<dbReference type="PANTHER" id="PTHR42810">
    <property type="entry name" value="PURINE PERMEASE C1399.01C-RELATED"/>
    <property type="match status" value="1"/>
</dbReference>
<keyword evidence="5" id="KW-1133">Transmembrane helix</keyword>
<keyword evidence="3" id="KW-0813">Transport</keyword>
<evidence type="ECO:0000256" key="6">
    <source>
        <dbReference type="ARBA" id="ARBA00023136"/>
    </source>
</evidence>
<evidence type="ECO:0000256" key="3">
    <source>
        <dbReference type="ARBA" id="ARBA00022448"/>
    </source>
</evidence>
<comment type="caution">
    <text evidence="7">The sequence shown here is derived from an EMBL/GenBank/DDBJ whole genome shotgun (WGS) entry which is preliminary data.</text>
</comment>
<comment type="subcellular location">
    <subcellularLocation>
        <location evidence="1">Membrane</location>
        <topology evidence="1">Multi-pass membrane protein</topology>
    </subcellularLocation>
</comment>
<gene>
    <name evidence="7" type="ORF">X929_07705</name>
</gene>
<keyword evidence="6" id="KW-0472">Membrane</keyword>
<sequence length="104" mass="11340">MVDFAPISEAGWVTVPVPFKYGLAFNWSLIIPWILAYIITTVETVGDLTAIAEVSGEPVEGEIHDQRLKRGVLLDGVGSALAAVFNTLPNTTFSQNIDDKKCLY</sequence>
<organism evidence="7 8">
    <name type="scientific">Petrotoga olearia DSM 13574</name>
    <dbReference type="NCBI Taxonomy" id="1122955"/>
    <lineage>
        <taxon>Bacteria</taxon>
        <taxon>Thermotogati</taxon>
        <taxon>Thermotogota</taxon>
        <taxon>Thermotogae</taxon>
        <taxon>Petrotogales</taxon>
        <taxon>Petrotogaceae</taxon>
        <taxon>Petrotoga</taxon>
    </lineage>
</organism>
<keyword evidence="4" id="KW-0812">Transmembrane</keyword>
<evidence type="ECO:0000313" key="7">
    <source>
        <dbReference type="EMBL" id="PNR95577.1"/>
    </source>
</evidence>
<dbReference type="RefSeq" id="WP_103067397.1">
    <property type="nucleotide sequence ID" value="NZ_AZRL01000021.1"/>
</dbReference>
<evidence type="ECO:0000256" key="4">
    <source>
        <dbReference type="ARBA" id="ARBA00022692"/>
    </source>
</evidence>
<dbReference type="EMBL" id="AZRL01000021">
    <property type="protein sequence ID" value="PNR95577.1"/>
    <property type="molecule type" value="Genomic_DNA"/>
</dbReference>
<accession>A0A2K1NYN8</accession>
<dbReference type="GO" id="GO:0005886">
    <property type="term" value="C:plasma membrane"/>
    <property type="evidence" value="ECO:0007669"/>
    <property type="project" value="TreeGrafter"/>
</dbReference>
<dbReference type="Proteomes" id="UP000236434">
    <property type="component" value="Unassembled WGS sequence"/>
</dbReference>
<evidence type="ECO:0000256" key="2">
    <source>
        <dbReference type="ARBA" id="ARBA00008821"/>
    </source>
</evidence>
<name>A0A2K1NYN8_9BACT</name>
<dbReference type="GO" id="GO:0042907">
    <property type="term" value="F:xanthine transmembrane transporter activity"/>
    <property type="evidence" value="ECO:0007669"/>
    <property type="project" value="TreeGrafter"/>
</dbReference>
<evidence type="ECO:0000313" key="8">
    <source>
        <dbReference type="Proteomes" id="UP000236434"/>
    </source>
</evidence>
<dbReference type="PANTHER" id="PTHR42810:SF2">
    <property type="entry name" value="PURINE PERMEASE C1399.01C-RELATED"/>
    <property type="match status" value="1"/>
</dbReference>
<comment type="similarity">
    <text evidence="2">Belongs to the nucleobase:cation symporter-2 (NCS2) (TC 2.A.40) family.</text>
</comment>
<proteinExistence type="inferred from homology"/>
<evidence type="ECO:0000256" key="1">
    <source>
        <dbReference type="ARBA" id="ARBA00004141"/>
    </source>
</evidence>
<dbReference type="Pfam" id="PF00860">
    <property type="entry name" value="Xan_ur_permease"/>
    <property type="match status" value="1"/>
</dbReference>
<dbReference type="AlphaFoldDB" id="A0A2K1NYN8"/>